<dbReference type="GO" id="GO:0004497">
    <property type="term" value="F:monooxygenase activity"/>
    <property type="evidence" value="ECO:0007669"/>
    <property type="project" value="UniProtKB-KW"/>
</dbReference>
<evidence type="ECO:0000256" key="8">
    <source>
        <dbReference type="ARBA" id="ARBA00023004"/>
    </source>
</evidence>
<dbReference type="Gene3D" id="1.10.630.10">
    <property type="entry name" value="Cytochrome P450"/>
    <property type="match status" value="3"/>
</dbReference>
<evidence type="ECO:0000256" key="6">
    <source>
        <dbReference type="ARBA" id="ARBA00022989"/>
    </source>
</evidence>
<name>A0A7J6VXE7_THATH</name>
<evidence type="ECO:0000256" key="11">
    <source>
        <dbReference type="PIRSR" id="PIRSR602403-1"/>
    </source>
</evidence>
<evidence type="ECO:0000256" key="10">
    <source>
        <dbReference type="ARBA" id="ARBA00023136"/>
    </source>
</evidence>
<keyword evidence="4" id="KW-0812">Transmembrane</keyword>
<dbReference type="PRINTS" id="PR00465">
    <property type="entry name" value="EP450IV"/>
</dbReference>
<dbReference type="PANTHER" id="PTHR24282:SF20">
    <property type="entry name" value="CYTOCHROME P450 CYP749A22-LIKE"/>
    <property type="match status" value="1"/>
</dbReference>
<comment type="cofactor">
    <cofactor evidence="11">
        <name>heme</name>
        <dbReference type="ChEBI" id="CHEBI:30413"/>
    </cofactor>
</comment>
<keyword evidence="8 11" id="KW-0408">Iron</keyword>
<dbReference type="EMBL" id="JABWDY010025414">
    <property type="protein sequence ID" value="KAF5189491.1"/>
    <property type="molecule type" value="Genomic_DNA"/>
</dbReference>
<proteinExistence type="inferred from homology"/>
<comment type="caution">
    <text evidence="12">The sequence shown here is derived from an EMBL/GenBank/DDBJ whole genome shotgun (WGS) entry which is preliminary data.</text>
</comment>
<evidence type="ECO:0000256" key="4">
    <source>
        <dbReference type="ARBA" id="ARBA00022692"/>
    </source>
</evidence>
<evidence type="ECO:0000256" key="5">
    <source>
        <dbReference type="ARBA" id="ARBA00022723"/>
    </source>
</evidence>
<feature type="binding site" description="axial binding residue" evidence="11">
    <location>
        <position position="669"/>
    </location>
    <ligand>
        <name>heme</name>
        <dbReference type="ChEBI" id="CHEBI:30413"/>
    </ligand>
    <ligandPart>
        <name>Fe</name>
        <dbReference type="ChEBI" id="CHEBI:18248"/>
    </ligandPart>
</feature>
<dbReference type="PROSITE" id="PS00086">
    <property type="entry name" value="CYTOCHROME_P450"/>
    <property type="match status" value="2"/>
</dbReference>
<dbReference type="InterPro" id="IPR036396">
    <property type="entry name" value="Cyt_P450_sf"/>
</dbReference>
<keyword evidence="7" id="KW-0560">Oxidoreductase</keyword>
<evidence type="ECO:0000256" key="2">
    <source>
        <dbReference type="ARBA" id="ARBA00010617"/>
    </source>
</evidence>
<evidence type="ECO:0000313" key="13">
    <source>
        <dbReference type="Proteomes" id="UP000554482"/>
    </source>
</evidence>
<keyword evidence="9" id="KW-0503">Monooxygenase</keyword>
<keyword evidence="6" id="KW-1133">Transmembrane helix</keyword>
<keyword evidence="5 11" id="KW-0479">Metal-binding</keyword>
<dbReference type="InterPro" id="IPR050665">
    <property type="entry name" value="Cytochrome_P450_Monooxygen"/>
</dbReference>
<keyword evidence="10" id="KW-0472">Membrane</keyword>
<dbReference type="Proteomes" id="UP000554482">
    <property type="component" value="Unassembled WGS sequence"/>
</dbReference>
<dbReference type="GO" id="GO:0016705">
    <property type="term" value="F:oxidoreductase activity, acting on paired donors, with incorporation or reduction of molecular oxygen"/>
    <property type="evidence" value="ECO:0007669"/>
    <property type="project" value="InterPro"/>
</dbReference>
<protein>
    <submittedName>
        <fullName evidence="12">Cytochrome p450</fullName>
    </submittedName>
</protein>
<keyword evidence="3 11" id="KW-0349">Heme</keyword>
<evidence type="ECO:0000256" key="1">
    <source>
        <dbReference type="ARBA" id="ARBA00004370"/>
    </source>
</evidence>
<evidence type="ECO:0000256" key="3">
    <source>
        <dbReference type="ARBA" id="ARBA00022617"/>
    </source>
</evidence>
<dbReference type="PANTHER" id="PTHR24282">
    <property type="entry name" value="CYTOCHROME P450 FAMILY MEMBER"/>
    <property type="match status" value="1"/>
</dbReference>
<dbReference type="GO" id="GO:0020037">
    <property type="term" value="F:heme binding"/>
    <property type="evidence" value="ECO:0007669"/>
    <property type="project" value="InterPro"/>
</dbReference>
<sequence length="721" mass="82329">MTREAMKTPMPTLSNDIFPRVQPHIHLWTKLYGRNFLSWHGYRAELFVTEPDLIKEVLNNKNGVFKKENPDKYTFKLLGNGLVTAEGKNWNRQRKLANHAFHIENLKNMVPTMAGSVENMLEKWGYHDGKEIQVLEEFRILTSDVITKTAFGSNYLEGEKIFDMLTKLTSILTANAFKIELPLPVVGRVSREVRLGEILLPPNIYIIIPPLVSHNDPQIWGEDVHLFRPDRFTEGVTKAAKNTNAYLPFGMGPRNCVGSNFAIIEVKVALSMILQRYAFSLSPSYAHSPIQYITARPQHGRNFLTWYGCKAQLYVTEPDLIKQVLNNRDGIYVKGKPREFLKKLLGDGLVIAEGKKWSRQRKLANHAFHIENLKGMAPTIVSSVGNMLERWGYHEKKEIEVLEEFRILTSDIISKTAFGSNYLDGKKIFDMLTKLTSIIAATDLKIKLPLIGNFMKSSDDILVEKLEHGIRESFIQIIQRRKEKIQTEESNGYGSDYLGLLVNANQDHDENKRISTDDMIDECKTFYFAGHETTMSLLTWTMFLLAIHTDWQEKARKEIFDIYGDKKPNTEDLNIAKMKTLTMIISETLRLYPPVLTLRRTVASEVKLGDILLPPGIEIVIPPLVSHTDPHIWGEDVHLFKPDRFSDGVINAAKNTNAYLPFGMGPRICVGLNFATIEVKLTLSMILQRYALTLSPSYVHSPVQHMFIRPRHGAQIIFHKL</sequence>
<dbReference type="InterPro" id="IPR017972">
    <property type="entry name" value="Cyt_P450_CS"/>
</dbReference>
<comment type="similarity">
    <text evidence="2">Belongs to the cytochrome P450 family.</text>
</comment>
<organism evidence="12 13">
    <name type="scientific">Thalictrum thalictroides</name>
    <name type="common">Rue-anemone</name>
    <name type="synonym">Anemone thalictroides</name>
    <dbReference type="NCBI Taxonomy" id="46969"/>
    <lineage>
        <taxon>Eukaryota</taxon>
        <taxon>Viridiplantae</taxon>
        <taxon>Streptophyta</taxon>
        <taxon>Embryophyta</taxon>
        <taxon>Tracheophyta</taxon>
        <taxon>Spermatophyta</taxon>
        <taxon>Magnoliopsida</taxon>
        <taxon>Ranunculales</taxon>
        <taxon>Ranunculaceae</taxon>
        <taxon>Thalictroideae</taxon>
        <taxon>Thalictrum</taxon>
    </lineage>
</organism>
<dbReference type="OrthoDB" id="1470350at2759"/>
<dbReference type="InterPro" id="IPR001128">
    <property type="entry name" value="Cyt_P450"/>
</dbReference>
<reference evidence="12 13" key="1">
    <citation type="submission" date="2020-06" db="EMBL/GenBank/DDBJ databases">
        <title>Transcriptomic and genomic resources for Thalictrum thalictroides and T. hernandezii: Facilitating candidate gene discovery in an emerging model plant lineage.</title>
        <authorList>
            <person name="Arias T."/>
            <person name="Riano-Pachon D.M."/>
            <person name="Di Stilio V.S."/>
        </authorList>
    </citation>
    <scope>NUCLEOTIDE SEQUENCE [LARGE SCALE GENOMIC DNA]</scope>
    <source>
        <strain evidence="13">cv. WT478/WT964</strain>
        <tissue evidence="12">Leaves</tissue>
    </source>
</reference>
<evidence type="ECO:0000256" key="9">
    <source>
        <dbReference type="ARBA" id="ARBA00023033"/>
    </source>
</evidence>
<dbReference type="GO" id="GO:0005506">
    <property type="term" value="F:iron ion binding"/>
    <property type="evidence" value="ECO:0007669"/>
    <property type="project" value="InterPro"/>
</dbReference>
<accession>A0A7J6VXE7</accession>
<evidence type="ECO:0000256" key="7">
    <source>
        <dbReference type="ARBA" id="ARBA00023002"/>
    </source>
</evidence>
<dbReference type="PRINTS" id="PR00385">
    <property type="entry name" value="P450"/>
</dbReference>
<dbReference type="SUPFAM" id="SSF48264">
    <property type="entry name" value="Cytochrome P450"/>
    <property type="match status" value="2"/>
</dbReference>
<dbReference type="GO" id="GO:0016020">
    <property type="term" value="C:membrane"/>
    <property type="evidence" value="ECO:0007669"/>
    <property type="project" value="UniProtKB-SubCell"/>
</dbReference>
<dbReference type="GO" id="GO:0044550">
    <property type="term" value="P:secondary metabolite biosynthetic process"/>
    <property type="evidence" value="ECO:0007669"/>
    <property type="project" value="UniProtKB-ARBA"/>
</dbReference>
<keyword evidence="13" id="KW-1185">Reference proteome</keyword>
<dbReference type="InterPro" id="IPR002403">
    <property type="entry name" value="Cyt_P450_E_grp-IV"/>
</dbReference>
<dbReference type="AlphaFoldDB" id="A0A7J6VXE7"/>
<dbReference type="Pfam" id="PF00067">
    <property type="entry name" value="p450"/>
    <property type="match status" value="3"/>
</dbReference>
<dbReference type="FunFam" id="1.10.630.10:FF:000029">
    <property type="entry name" value="Cytochrome P450 734A1"/>
    <property type="match status" value="1"/>
</dbReference>
<gene>
    <name evidence="12" type="ORF">FRX31_020918</name>
</gene>
<comment type="subcellular location">
    <subcellularLocation>
        <location evidence="1">Membrane</location>
    </subcellularLocation>
</comment>
<evidence type="ECO:0000313" key="12">
    <source>
        <dbReference type="EMBL" id="KAF5189491.1"/>
    </source>
</evidence>